<dbReference type="Proteomes" id="UP000031186">
    <property type="component" value="Unassembled WGS sequence"/>
</dbReference>
<feature type="region of interest" description="Disordered" evidence="1">
    <location>
        <begin position="646"/>
        <end position="681"/>
    </location>
</feature>
<proteinExistence type="predicted"/>
<dbReference type="EMBL" id="AZNF01000029">
    <property type="protein sequence ID" value="KID59390.1"/>
    <property type="molecule type" value="Genomic_DNA"/>
</dbReference>
<dbReference type="PANTHER" id="PTHR33112">
    <property type="entry name" value="DOMAIN PROTEIN, PUTATIVE-RELATED"/>
    <property type="match status" value="1"/>
</dbReference>
<evidence type="ECO:0000256" key="1">
    <source>
        <dbReference type="SAM" id="MobiDB-lite"/>
    </source>
</evidence>
<keyword evidence="4" id="KW-1185">Reference proteome</keyword>
<feature type="non-terminal residue" evidence="3">
    <location>
        <position position="1"/>
    </location>
</feature>
<accession>A0A0B4EAV7</accession>
<dbReference type="HOGENOM" id="CLU_440810_0_0_1"/>
<dbReference type="InterPro" id="IPR010730">
    <property type="entry name" value="HET"/>
</dbReference>
<evidence type="ECO:0000313" key="3">
    <source>
        <dbReference type="EMBL" id="KID59390.1"/>
    </source>
</evidence>
<comment type="caution">
    <text evidence="3">The sequence shown here is derived from an EMBL/GenBank/DDBJ whole genome shotgun (WGS) entry which is preliminary data.</text>
</comment>
<sequence length="681" mass="77337">MSSLSFCNICAGLDFSRLLSEQAEGPVAVKNLERTRIGRRSEIQNRADKGCPLCKLFSDAPRTAWDVYPWEMPGWDEAYMKQAEATIIPGHNSFEVHFEKPAGEKHIVGRTKLDIYRLDSEDSYFRILRPMADLRTVNSWLKTCLESHQLCCKERWPDSFMLGIVSRARAWFRDVLGWAKPPPFNPYFRLINTKARKIEDIEPSVAVGYATLSYTWGKVIPERPKFRKQRAANNGSTCIPLPKKLPGTIAAAIKLASDIGIEYLWVDSICIDQEDGLEKQVQLANMAEIYGRATVCLVAAAGDNMDFGLPGFSNRRTQDAQSPLYIRGYTLGRGLEHPSNIIEKTYWNTRGWTFQEALLSKRNIVITESEVFYQCIEGCHREANFNRPSLPNVLSFPNEVARTLPHMLLDCHDDSASLFHLYLQCVAKYTSRSLGRASDGLNAFQGVLSHLERHFGSSMLMGLPKMLLASALVWDVREDGTLRRRYRTQDPPELKYPCLPSWTWAAWEGCISWGRPTDYSVVKAHHWADPNWAQDCSHVSIVSDLPMEAGFETLFAHENLEGNPQRYLAGILPMVARVVVWPTSEHQPAGSGRYPGRNLFWVHMCDIRDKDRDVTIYFLVLELFRYRRHRPSHGRLRQLFGPAAADAFRRGPQQKQHGGPPPPPRGGGWCRRALQDGAESP</sequence>
<dbReference type="AlphaFoldDB" id="A0A0B4EAV7"/>
<dbReference type="PANTHER" id="PTHR33112:SF12">
    <property type="entry name" value="HETEROKARYON INCOMPATIBILITY DOMAIN-CONTAINING PROTEIN"/>
    <property type="match status" value="1"/>
</dbReference>
<reference evidence="3 4" key="1">
    <citation type="journal article" date="2014" name="Proc. Natl. Acad. Sci. U.S.A.">
        <title>Trajectory and genomic determinants of fungal-pathogen speciation and host adaptation.</title>
        <authorList>
            <person name="Hu X."/>
            <person name="Xiao G."/>
            <person name="Zheng P."/>
            <person name="Shang Y."/>
            <person name="Su Y."/>
            <person name="Zhang X."/>
            <person name="Liu X."/>
            <person name="Zhan S."/>
            <person name="St Leger R.J."/>
            <person name="Wang C."/>
        </authorList>
    </citation>
    <scope>NUCLEOTIDE SEQUENCE [LARGE SCALE GENOMIC DNA]</scope>
    <source>
        <strain evidence="3 4">ARSEF 549</strain>
    </source>
</reference>
<organism evidence="3 4">
    <name type="scientific">Metarhizium anisopliae (strain ARSEF 549)</name>
    <dbReference type="NCBI Taxonomy" id="3151832"/>
    <lineage>
        <taxon>Eukaryota</taxon>
        <taxon>Fungi</taxon>
        <taxon>Dikarya</taxon>
        <taxon>Ascomycota</taxon>
        <taxon>Pezizomycotina</taxon>
        <taxon>Sordariomycetes</taxon>
        <taxon>Hypocreomycetidae</taxon>
        <taxon>Hypocreales</taxon>
        <taxon>Clavicipitaceae</taxon>
        <taxon>Metarhizium</taxon>
    </lineage>
</organism>
<evidence type="ECO:0000259" key="2">
    <source>
        <dbReference type="Pfam" id="PF06985"/>
    </source>
</evidence>
<protein>
    <submittedName>
        <fullName evidence="3">HET-domain-containing protein</fullName>
    </submittedName>
</protein>
<evidence type="ECO:0000313" key="4">
    <source>
        <dbReference type="Proteomes" id="UP000031186"/>
    </source>
</evidence>
<dbReference type="VEuPathDB" id="FungiDB:MAN_10695"/>
<gene>
    <name evidence="3" type="ORF">MAN_10695</name>
</gene>
<dbReference type="Pfam" id="PF06985">
    <property type="entry name" value="HET"/>
    <property type="match status" value="1"/>
</dbReference>
<feature type="domain" description="Heterokaryon incompatibility" evidence="2">
    <location>
        <begin position="209"/>
        <end position="356"/>
    </location>
</feature>
<name>A0A0B4EAV7_METAF</name>